<comment type="caution">
    <text evidence="1">The sequence shown here is derived from an EMBL/GenBank/DDBJ whole genome shotgun (WGS) entry which is preliminary data.</text>
</comment>
<protein>
    <submittedName>
        <fullName evidence="1">Uncharacterized protein</fullName>
    </submittedName>
</protein>
<evidence type="ECO:0000313" key="1">
    <source>
        <dbReference type="EMBL" id="TKA22731.1"/>
    </source>
</evidence>
<accession>A0A4U0TLC4</accession>
<dbReference type="EMBL" id="NAJL01000067">
    <property type="protein sequence ID" value="TKA22731.1"/>
    <property type="molecule type" value="Genomic_DNA"/>
</dbReference>
<organism evidence="1 2">
    <name type="scientific">Salinomyces thailandicus</name>
    <dbReference type="NCBI Taxonomy" id="706561"/>
    <lineage>
        <taxon>Eukaryota</taxon>
        <taxon>Fungi</taxon>
        <taxon>Dikarya</taxon>
        <taxon>Ascomycota</taxon>
        <taxon>Pezizomycotina</taxon>
        <taxon>Dothideomycetes</taxon>
        <taxon>Dothideomycetidae</taxon>
        <taxon>Mycosphaerellales</taxon>
        <taxon>Teratosphaeriaceae</taxon>
        <taxon>Salinomyces</taxon>
    </lineage>
</organism>
<dbReference type="Proteomes" id="UP000308549">
    <property type="component" value="Unassembled WGS sequence"/>
</dbReference>
<evidence type="ECO:0000313" key="2">
    <source>
        <dbReference type="Proteomes" id="UP000308549"/>
    </source>
</evidence>
<name>A0A4U0TLC4_9PEZI</name>
<reference evidence="1 2" key="1">
    <citation type="submission" date="2017-03" db="EMBL/GenBank/DDBJ databases">
        <title>Genomes of endolithic fungi from Antarctica.</title>
        <authorList>
            <person name="Coleine C."/>
            <person name="Masonjones S."/>
            <person name="Stajich J.E."/>
        </authorList>
    </citation>
    <scope>NUCLEOTIDE SEQUENCE [LARGE SCALE GENOMIC DNA]</scope>
    <source>
        <strain evidence="1 2">CCFEE 6315</strain>
    </source>
</reference>
<keyword evidence="2" id="KW-1185">Reference proteome</keyword>
<dbReference type="AlphaFoldDB" id="A0A4U0TLC4"/>
<sequence length="100" mass="10991">MWEGQTFAEALYILRFDRGAPAPMQEDAGYDGYGQMPPATPYGNGFGFGLGGNMGPPSPYVRPCRSSQWRDADFSRGTVQLELFLAHSEWMVTALPPSRG</sequence>
<proteinExistence type="predicted"/>
<gene>
    <name evidence="1" type="ORF">B0A50_08390</name>
</gene>